<evidence type="ECO:0000313" key="14">
    <source>
        <dbReference type="EMBL" id="KJA30256.1"/>
    </source>
</evidence>
<evidence type="ECO:0000256" key="12">
    <source>
        <dbReference type="ARBA" id="ARBA00023136"/>
    </source>
</evidence>
<evidence type="ECO:0000256" key="13">
    <source>
        <dbReference type="SAM" id="MobiDB-lite"/>
    </source>
</evidence>
<keyword evidence="9" id="KW-0560">Oxidoreductase</keyword>
<keyword evidence="6" id="KW-0812">Transmembrane</keyword>
<dbReference type="GO" id="GO:0004497">
    <property type="term" value="F:monooxygenase activity"/>
    <property type="evidence" value="ECO:0007669"/>
    <property type="project" value="UniProtKB-KW"/>
</dbReference>
<organism evidence="14 15">
    <name type="scientific">Hypholoma sublateritium (strain FD-334 SS-4)</name>
    <dbReference type="NCBI Taxonomy" id="945553"/>
    <lineage>
        <taxon>Eukaryota</taxon>
        <taxon>Fungi</taxon>
        <taxon>Dikarya</taxon>
        <taxon>Basidiomycota</taxon>
        <taxon>Agaricomycotina</taxon>
        <taxon>Agaricomycetes</taxon>
        <taxon>Agaricomycetidae</taxon>
        <taxon>Agaricales</taxon>
        <taxon>Agaricineae</taxon>
        <taxon>Strophariaceae</taxon>
        <taxon>Hypholoma</taxon>
    </lineage>
</organism>
<evidence type="ECO:0000256" key="5">
    <source>
        <dbReference type="ARBA" id="ARBA00022617"/>
    </source>
</evidence>
<evidence type="ECO:0000256" key="7">
    <source>
        <dbReference type="ARBA" id="ARBA00022723"/>
    </source>
</evidence>
<dbReference type="Gene3D" id="1.10.630.10">
    <property type="entry name" value="Cytochrome P450"/>
    <property type="match status" value="2"/>
</dbReference>
<comment type="pathway">
    <text evidence="3">Secondary metabolite biosynthesis; terpenoid biosynthesis.</text>
</comment>
<evidence type="ECO:0000256" key="6">
    <source>
        <dbReference type="ARBA" id="ARBA00022692"/>
    </source>
</evidence>
<dbReference type="InterPro" id="IPR001128">
    <property type="entry name" value="Cyt_P450"/>
</dbReference>
<keyword evidence="15" id="KW-1185">Reference proteome</keyword>
<feature type="region of interest" description="Disordered" evidence="13">
    <location>
        <begin position="311"/>
        <end position="331"/>
    </location>
</feature>
<keyword evidence="10" id="KW-0408">Iron</keyword>
<keyword evidence="11" id="KW-0503">Monooxygenase</keyword>
<dbReference type="EMBL" id="KN817518">
    <property type="protein sequence ID" value="KJA30256.1"/>
    <property type="molecule type" value="Genomic_DNA"/>
</dbReference>
<comment type="subcellular location">
    <subcellularLocation>
        <location evidence="2">Membrane</location>
    </subcellularLocation>
</comment>
<dbReference type="Pfam" id="PF00067">
    <property type="entry name" value="p450"/>
    <property type="match status" value="2"/>
</dbReference>
<proteinExistence type="inferred from homology"/>
<accession>A0A0D2PQ57</accession>
<dbReference type="PANTHER" id="PTHR24305">
    <property type="entry name" value="CYTOCHROME P450"/>
    <property type="match status" value="1"/>
</dbReference>
<dbReference type="GO" id="GO:0005506">
    <property type="term" value="F:iron ion binding"/>
    <property type="evidence" value="ECO:0007669"/>
    <property type="project" value="InterPro"/>
</dbReference>
<dbReference type="InterPro" id="IPR036396">
    <property type="entry name" value="Cyt_P450_sf"/>
</dbReference>
<dbReference type="GO" id="GO:0020037">
    <property type="term" value="F:heme binding"/>
    <property type="evidence" value="ECO:0007669"/>
    <property type="project" value="InterPro"/>
</dbReference>
<dbReference type="InterPro" id="IPR050121">
    <property type="entry name" value="Cytochrome_P450_monoxygenase"/>
</dbReference>
<evidence type="ECO:0000256" key="3">
    <source>
        <dbReference type="ARBA" id="ARBA00004721"/>
    </source>
</evidence>
<dbReference type="OrthoDB" id="1470350at2759"/>
<dbReference type="PANTHER" id="PTHR24305:SF166">
    <property type="entry name" value="CYTOCHROME P450 12A4, MITOCHONDRIAL-RELATED"/>
    <property type="match status" value="1"/>
</dbReference>
<keyword evidence="7" id="KW-0479">Metal-binding</keyword>
<sequence length="431" mass="47863">MPEAMHQILVTDWVEYPRATISRNILGRVAGYGLLTATGNEHKYTRKAMNPAFSIPNLTSQFSTYFKPINDSKKNEEKESEKDKIIHVYDWISKVTLVIICKTAYGYKAESLQNPCKKLAEAYELLLNLQSLLIGRTILVTGVGKIPLLSATGKVVDAFLHSLVLVMKPQPATLWHLSKNTEGQARLRAELAQVFTDVAHADYRLLKEHQFLENIRVVNTWKEIWVEDAEDFKSERWLNLRKAYHPTFSMLSFITGPHACISKTMAIMEIKAVLACVFSPLGSFGRSGSPIVKIEFAPIAPDQVVHPSAAITTSTPASRSPPLSGFQRDASPRELDRANNVHLDARITSAALPVAVWLSQVRTQVQASRKPADRAVPPGPARARIARSAHARTYANIILRFRDAHNVAVMTRSFGCSGGDRAALVAFQDVK</sequence>
<evidence type="ECO:0008006" key="16">
    <source>
        <dbReference type="Google" id="ProtNLM"/>
    </source>
</evidence>
<comment type="similarity">
    <text evidence="4">Belongs to the cytochrome P450 family.</text>
</comment>
<dbReference type="GO" id="GO:0016705">
    <property type="term" value="F:oxidoreductase activity, acting on paired donors, with incorporation or reduction of molecular oxygen"/>
    <property type="evidence" value="ECO:0007669"/>
    <property type="project" value="InterPro"/>
</dbReference>
<name>A0A0D2PQ57_HYPSF</name>
<dbReference type="STRING" id="945553.A0A0D2PQ57"/>
<dbReference type="SUPFAM" id="SSF48264">
    <property type="entry name" value="Cytochrome P450"/>
    <property type="match status" value="1"/>
</dbReference>
<evidence type="ECO:0000256" key="8">
    <source>
        <dbReference type="ARBA" id="ARBA00022989"/>
    </source>
</evidence>
<evidence type="ECO:0000256" key="10">
    <source>
        <dbReference type="ARBA" id="ARBA00023004"/>
    </source>
</evidence>
<comment type="cofactor">
    <cofactor evidence="1">
        <name>heme</name>
        <dbReference type="ChEBI" id="CHEBI:30413"/>
    </cofactor>
</comment>
<evidence type="ECO:0000256" key="11">
    <source>
        <dbReference type="ARBA" id="ARBA00023033"/>
    </source>
</evidence>
<evidence type="ECO:0000256" key="1">
    <source>
        <dbReference type="ARBA" id="ARBA00001971"/>
    </source>
</evidence>
<evidence type="ECO:0000256" key="2">
    <source>
        <dbReference type="ARBA" id="ARBA00004370"/>
    </source>
</evidence>
<dbReference type="AlphaFoldDB" id="A0A0D2PQ57"/>
<protein>
    <recommendedName>
        <fullName evidence="16">Cytochrome P450</fullName>
    </recommendedName>
</protein>
<evidence type="ECO:0000256" key="4">
    <source>
        <dbReference type="ARBA" id="ARBA00010617"/>
    </source>
</evidence>
<keyword evidence="5" id="KW-0349">Heme</keyword>
<keyword evidence="12" id="KW-0472">Membrane</keyword>
<reference evidence="15" key="1">
    <citation type="submission" date="2014-04" db="EMBL/GenBank/DDBJ databases">
        <title>Evolutionary Origins and Diversification of the Mycorrhizal Mutualists.</title>
        <authorList>
            <consortium name="DOE Joint Genome Institute"/>
            <consortium name="Mycorrhizal Genomics Consortium"/>
            <person name="Kohler A."/>
            <person name="Kuo A."/>
            <person name="Nagy L.G."/>
            <person name="Floudas D."/>
            <person name="Copeland A."/>
            <person name="Barry K.W."/>
            <person name="Cichocki N."/>
            <person name="Veneault-Fourrey C."/>
            <person name="LaButti K."/>
            <person name="Lindquist E.A."/>
            <person name="Lipzen A."/>
            <person name="Lundell T."/>
            <person name="Morin E."/>
            <person name="Murat C."/>
            <person name="Riley R."/>
            <person name="Ohm R."/>
            <person name="Sun H."/>
            <person name="Tunlid A."/>
            <person name="Henrissat B."/>
            <person name="Grigoriev I.V."/>
            <person name="Hibbett D.S."/>
            <person name="Martin F."/>
        </authorList>
    </citation>
    <scope>NUCLEOTIDE SEQUENCE [LARGE SCALE GENOMIC DNA]</scope>
    <source>
        <strain evidence="15">FD-334 SS-4</strain>
    </source>
</reference>
<dbReference type="GO" id="GO:0016020">
    <property type="term" value="C:membrane"/>
    <property type="evidence" value="ECO:0007669"/>
    <property type="project" value="UniProtKB-SubCell"/>
</dbReference>
<dbReference type="Proteomes" id="UP000054270">
    <property type="component" value="Unassembled WGS sequence"/>
</dbReference>
<keyword evidence="8" id="KW-1133">Transmembrane helix</keyword>
<evidence type="ECO:0000313" key="15">
    <source>
        <dbReference type="Proteomes" id="UP000054270"/>
    </source>
</evidence>
<evidence type="ECO:0000256" key="9">
    <source>
        <dbReference type="ARBA" id="ARBA00023002"/>
    </source>
</evidence>
<gene>
    <name evidence="14" type="ORF">HYPSUDRAFT_50603</name>
</gene>